<proteinExistence type="predicted"/>
<dbReference type="RefSeq" id="WP_025248745.1">
    <property type="nucleotide sequence ID" value="NZ_CP007032.1"/>
</dbReference>
<dbReference type="EMBL" id="CP007032">
    <property type="protein sequence ID" value="AHF08611.1"/>
    <property type="molecule type" value="Genomic_DNA"/>
</dbReference>
<dbReference type="InterPro" id="IPR050336">
    <property type="entry name" value="Chromosome_partition/occlusion"/>
</dbReference>
<dbReference type="GO" id="GO:0007059">
    <property type="term" value="P:chromosome segregation"/>
    <property type="evidence" value="ECO:0007669"/>
    <property type="project" value="TreeGrafter"/>
</dbReference>
<dbReference type="GO" id="GO:0005694">
    <property type="term" value="C:chromosome"/>
    <property type="evidence" value="ECO:0007669"/>
    <property type="project" value="TreeGrafter"/>
</dbReference>
<keyword evidence="2" id="KW-1185">Reference proteome</keyword>
<evidence type="ECO:0008006" key="3">
    <source>
        <dbReference type="Google" id="ProtNLM"/>
    </source>
</evidence>
<organism evidence="1 2">
    <name type="scientific">Desulfitobacterium metallireducens DSM 15288</name>
    <dbReference type="NCBI Taxonomy" id="871968"/>
    <lineage>
        <taxon>Bacteria</taxon>
        <taxon>Bacillati</taxon>
        <taxon>Bacillota</taxon>
        <taxon>Clostridia</taxon>
        <taxon>Eubacteriales</taxon>
        <taxon>Desulfitobacteriaceae</taxon>
        <taxon>Desulfitobacterium</taxon>
    </lineage>
</organism>
<dbReference type="OrthoDB" id="2806727at2"/>
<dbReference type="PANTHER" id="PTHR33375:SF1">
    <property type="entry name" value="CHROMOSOME-PARTITIONING PROTEIN PARB-RELATED"/>
    <property type="match status" value="1"/>
</dbReference>
<evidence type="ECO:0000313" key="1">
    <source>
        <dbReference type="EMBL" id="AHF08611.1"/>
    </source>
</evidence>
<sequence length="308" mass="36433">MERNILLSHIKTEETFRSIEEDLGLSNSIDRNGLEEILIVEGPTAENDYILVHGYRRFFALKNMGRMFVKCEVRPITSPRTRLLKRLIPEFQQKRRPVFEKEKMIKELIYIHGFSDSEIIMVTGMSPSTLKSYKQLIDIPEELKERLNSVKVGTKGLRKIYYLVGVSEKTRKKLLERYFYKEISEKHVDAIKKVVQSSHFKLLRISLQEKCINDAIKKAKFTTEEAKEIVYLETIEQYLEDKNINDFCHEHFVKHLQFLDRKLTRMFLKKLDDAQRNEYFYYLLRLLNKLSPTGPLSPEKVIMGSVHH</sequence>
<dbReference type="STRING" id="871968.DESME_09585"/>
<dbReference type="KEGG" id="dmt:DESME_09585"/>
<dbReference type="InterPro" id="IPR036086">
    <property type="entry name" value="ParB/Sulfiredoxin_sf"/>
</dbReference>
<dbReference type="SUPFAM" id="SSF109709">
    <property type="entry name" value="KorB DNA-binding domain-like"/>
    <property type="match status" value="1"/>
</dbReference>
<dbReference type="Gene3D" id="3.90.1530.10">
    <property type="entry name" value="Conserved hypothetical protein from pyrococcus furiosus pfu- 392566-001, ParB domain"/>
    <property type="match status" value="1"/>
</dbReference>
<dbReference type="Proteomes" id="UP000010847">
    <property type="component" value="Chromosome"/>
</dbReference>
<evidence type="ECO:0000313" key="2">
    <source>
        <dbReference type="Proteomes" id="UP000010847"/>
    </source>
</evidence>
<dbReference type="HOGENOM" id="CLU_902324_0_0_9"/>
<accession>W0EHQ9</accession>
<gene>
    <name evidence="1" type="ORF">DESME_09585</name>
</gene>
<dbReference type="PANTHER" id="PTHR33375">
    <property type="entry name" value="CHROMOSOME-PARTITIONING PROTEIN PARB-RELATED"/>
    <property type="match status" value="1"/>
</dbReference>
<protein>
    <recommendedName>
        <fullName evidence="3">ParB/Sulfiredoxin domain-containing protein</fullName>
    </recommendedName>
</protein>
<reference evidence="1 2" key="1">
    <citation type="submission" date="2013-12" db="EMBL/GenBank/DDBJ databases">
        <authorList>
            <consortium name="DOE Joint Genome Institute"/>
            <person name="Smidt H."/>
            <person name="Huntemann M."/>
            <person name="Han J."/>
            <person name="Chen A."/>
            <person name="Kyrpides N."/>
            <person name="Mavromatis K."/>
            <person name="Markowitz V."/>
            <person name="Palaniappan K."/>
            <person name="Ivanova N."/>
            <person name="Schaumberg A."/>
            <person name="Pati A."/>
            <person name="Liolios K."/>
            <person name="Nordberg H.P."/>
            <person name="Cantor M.N."/>
            <person name="Hua S.X."/>
            <person name="Woyke T."/>
        </authorList>
    </citation>
    <scope>NUCLEOTIDE SEQUENCE [LARGE SCALE GENOMIC DNA]</scope>
    <source>
        <strain evidence="2">DSM 15288</strain>
    </source>
</reference>
<dbReference type="Gene3D" id="1.10.10.2830">
    <property type="match status" value="1"/>
</dbReference>
<name>W0EHQ9_9FIRM</name>
<dbReference type="AlphaFoldDB" id="W0EHQ9"/>
<dbReference type="SUPFAM" id="SSF110849">
    <property type="entry name" value="ParB/Sulfiredoxin"/>
    <property type="match status" value="1"/>
</dbReference>